<dbReference type="AlphaFoldDB" id="A0A0G4HMT3"/>
<evidence type="ECO:0000313" key="1">
    <source>
        <dbReference type="EMBL" id="CEM45496.1"/>
    </source>
</evidence>
<accession>A0A0G4HMT3</accession>
<reference evidence="1" key="1">
    <citation type="submission" date="2014-11" db="EMBL/GenBank/DDBJ databases">
        <authorList>
            <person name="Otto D Thomas"/>
            <person name="Naeem Raeece"/>
        </authorList>
    </citation>
    <scope>NUCLEOTIDE SEQUENCE</scope>
</reference>
<name>A0A0G4HMT3_9ALVE</name>
<dbReference type="EMBL" id="CDMZ01003202">
    <property type="protein sequence ID" value="CEM45496.1"/>
    <property type="molecule type" value="Genomic_DNA"/>
</dbReference>
<dbReference type="VEuPathDB" id="CryptoDB:Cvel_29270"/>
<gene>
    <name evidence="1" type="ORF">Cvel_29270</name>
</gene>
<protein>
    <submittedName>
        <fullName evidence="1">Uncharacterized protein</fullName>
    </submittedName>
</protein>
<sequence>MLKQCEGARMNGDDVHALALALDRLRSADEGAGKAWEAVVAVALGLRLLGLSVGVEWERLQPCPDIKSLAPGDLESFGGMIRLHSEAFSAEELKAAMRKRLEKGLSTLNGRIGFLVLLMSARFAKYDLFVCACTPGLKNIEPGATTARKAVLFILCHRERDLHKSFRQGSSMSSFGQSLVKCGTSSARGCGGFILPAVLSQKAQCKAVFAPENEDE</sequence>
<dbReference type="PhylomeDB" id="A0A0G4HMT3"/>
<organism evidence="1">
    <name type="scientific">Chromera velia CCMP2878</name>
    <dbReference type="NCBI Taxonomy" id="1169474"/>
    <lineage>
        <taxon>Eukaryota</taxon>
        <taxon>Sar</taxon>
        <taxon>Alveolata</taxon>
        <taxon>Colpodellida</taxon>
        <taxon>Chromeraceae</taxon>
        <taxon>Chromera</taxon>
    </lineage>
</organism>
<proteinExistence type="predicted"/>